<dbReference type="InterPro" id="IPR038365">
    <property type="entry name" value="EcoRII_C_sf"/>
</dbReference>
<dbReference type="RefSeq" id="WP_045449617.1">
    <property type="nucleotide sequence ID" value="NZ_BBIO01000025.1"/>
</dbReference>
<proteinExistence type="predicted"/>
<feature type="domain" description="Restriction endonuclease type II EcoRII C-terminal" evidence="1">
    <location>
        <begin position="229"/>
        <end position="397"/>
    </location>
</feature>
<keyword evidence="2" id="KW-0255">Endonuclease</keyword>
<keyword evidence="2" id="KW-0540">Nuclease</keyword>
<sequence length="406" mass="46737">MKRGQLSDYFAGVAVKKLSAVETSPNRSNQHEFNASNQLRRIFGDDDRKDIPTKFVWFGKEDEFETAEGSISWYDARRRHPIRTEYRLYYSGNNVTDSMTEADAFFLALRPDGSAMVIVAPDGGTIESQLLWLFGLDAQPDFQFQAQQVEGKADTELCFAARYILEELGIEADEPEADRLDSLIEPFGLKFPTTRIFSELARSSLPEVSALDDPDLALLEWIDREEQLFRRLERRIVAERIRNGFLQADEVDVDGFLSFSLSVQNRRKSRAGSALENHLEAIFQGFGIRYSRGAETENRNRPDFLFPGQEEYRDSSFPTEHLTMLGSKSTLKDRWRQVLSEAERIDQKHLLTLEPGISEHQTNEMKAKKLQLIVPLNLQSTYRPSQRDWLFSVCDFLDQVRLRQEG</sequence>
<dbReference type="Proteomes" id="UP000028702">
    <property type="component" value="Unassembled WGS sequence"/>
</dbReference>
<comment type="caution">
    <text evidence="2">The sequence shown here is derived from an EMBL/GenBank/DDBJ whole genome shotgun (WGS) entry which is preliminary data.</text>
</comment>
<dbReference type="AlphaFoldDB" id="A0A081BFA0"/>
<keyword evidence="2" id="KW-0378">Hydrolase</keyword>
<name>A0A081BFA0_9HYPH</name>
<evidence type="ECO:0000259" key="1">
    <source>
        <dbReference type="Pfam" id="PF09019"/>
    </source>
</evidence>
<dbReference type="GO" id="GO:0003677">
    <property type="term" value="F:DNA binding"/>
    <property type="evidence" value="ECO:0007669"/>
    <property type="project" value="InterPro"/>
</dbReference>
<dbReference type="eggNOG" id="ENOG502Z7XX">
    <property type="taxonomic scope" value="Bacteria"/>
</dbReference>
<dbReference type="SUPFAM" id="SSF52980">
    <property type="entry name" value="Restriction endonuclease-like"/>
    <property type="match status" value="1"/>
</dbReference>
<dbReference type="GO" id="GO:0009036">
    <property type="term" value="F:type II site-specific deoxyribonuclease activity"/>
    <property type="evidence" value="ECO:0007669"/>
    <property type="project" value="InterPro"/>
</dbReference>
<accession>A0A081BFA0</accession>
<gene>
    <name evidence="2" type="ORF">M2A_3217</name>
</gene>
<evidence type="ECO:0000313" key="2">
    <source>
        <dbReference type="EMBL" id="GAK46718.1"/>
    </source>
</evidence>
<dbReference type="InterPro" id="IPR015109">
    <property type="entry name" value="Restrct_endonuc_II_EcoRII_C"/>
</dbReference>
<dbReference type="Gene3D" id="3.40.91.80">
    <property type="match status" value="1"/>
</dbReference>
<dbReference type="STRING" id="1333998.M2A_3217"/>
<protein>
    <submittedName>
        <fullName evidence="2">Type II restriction endonuclease, putative</fullName>
    </submittedName>
</protein>
<keyword evidence="3" id="KW-1185">Reference proteome</keyword>
<dbReference type="Pfam" id="PF09019">
    <property type="entry name" value="EcoRII-C"/>
    <property type="match status" value="1"/>
</dbReference>
<evidence type="ECO:0000313" key="3">
    <source>
        <dbReference type="Proteomes" id="UP000028702"/>
    </source>
</evidence>
<reference evidence="2 3" key="1">
    <citation type="submission" date="2014-07" db="EMBL/GenBank/DDBJ databases">
        <title>Tepidicaulis marinum gen. nov., sp. nov., a novel marine bacterium denitrifying nitrate to nitrous oxide strictly under microaerobic conditions.</title>
        <authorList>
            <person name="Takeuchi M."/>
            <person name="Yamagishi T."/>
            <person name="Kamagata Y."/>
            <person name="Oshima K."/>
            <person name="Hattori M."/>
            <person name="Katayama T."/>
            <person name="Hanada S."/>
            <person name="Tamaki H."/>
            <person name="Marumo K."/>
            <person name="Maeda H."/>
            <person name="Nedachi M."/>
            <person name="Iwasaki W."/>
            <person name="Suwa Y."/>
            <person name="Sakata S."/>
        </authorList>
    </citation>
    <scope>NUCLEOTIDE SEQUENCE [LARGE SCALE GENOMIC DNA]</scope>
    <source>
        <strain evidence="2 3">MA2</strain>
    </source>
</reference>
<organism evidence="2 3">
    <name type="scientific">Tepidicaulis marinus</name>
    <dbReference type="NCBI Taxonomy" id="1333998"/>
    <lineage>
        <taxon>Bacteria</taxon>
        <taxon>Pseudomonadati</taxon>
        <taxon>Pseudomonadota</taxon>
        <taxon>Alphaproteobacteria</taxon>
        <taxon>Hyphomicrobiales</taxon>
        <taxon>Parvibaculaceae</taxon>
        <taxon>Tepidicaulis</taxon>
    </lineage>
</organism>
<dbReference type="InterPro" id="IPR011335">
    <property type="entry name" value="Restrct_endonuc-II-like"/>
</dbReference>
<dbReference type="EMBL" id="BBIO01000025">
    <property type="protein sequence ID" value="GAK46718.1"/>
    <property type="molecule type" value="Genomic_DNA"/>
</dbReference>
<dbReference type="GO" id="GO:0009307">
    <property type="term" value="P:DNA restriction-modification system"/>
    <property type="evidence" value="ECO:0007669"/>
    <property type="project" value="InterPro"/>
</dbReference>